<dbReference type="EMBL" id="AQGS01000552">
    <property type="protein sequence ID" value="EPS38436.1"/>
    <property type="molecule type" value="Genomic_DNA"/>
</dbReference>
<feature type="transmembrane region" description="Helical" evidence="13">
    <location>
        <begin position="29"/>
        <end position="53"/>
    </location>
</feature>
<keyword evidence="7 13" id="KW-0812">Transmembrane</keyword>
<dbReference type="CDD" id="cd04188">
    <property type="entry name" value="DPG_synthase"/>
    <property type="match status" value="1"/>
</dbReference>
<dbReference type="InterPro" id="IPR029044">
    <property type="entry name" value="Nucleotide-diphossugar_trans"/>
</dbReference>
<comment type="catalytic activity">
    <reaction evidence="12">
        <text>a di-trans,poly-cis-dolichyl phosphate + UDP-alpha-D-glucose = a di-trans,poly-cis-dolichyl beta-D-glucosyl phosphate + UDP</text>
        <dbReference type="Rhea" id="RHEA:15401"/>
        <dbReference type="Rhea" id="RHEA-COMP:19498"/>
        <dbReference type="Rhea" id="RHEA-COMP:19502"/>
        <dbReference type="ChEBI" id="CHEBI:57525"/>
        <dbReference type="ChEBI" id="CHEBI:57683"/>
        <dbReference type="ChEBI" id="CHEBI:58223"/>
        <dbReference type="ChEBI" id="CHEBI:58885"/>
        <dbReference type="EC" id="2.4.1.117"/>
    </reaction>
    <physiologicalReaction direction="left-to-right" evidence="12">
        <dbReference type="Rhea" id="RHEA:15402"/>
    </physiologicalReaction>
</comment>
<dbReference type="PANTHER" id="PTHR10859">
    <property type="entry name" value="GLYCOSYL TRANSFERASE"/>
    <property type="match status" value="1"/>
</dbReference>
<evidence type="ECO:0000313" key="16">
    <source>
        <dbReference type="Proteomes" id="UP000015100"/>
    </source>
</evidence>
<protein>
    <recommendedName>
        <fullName evidence="4">dolichyl-phosphate beta-glucosyltransferase</fullName>
        <ecNumber evidence="4">2.4.1.117</ecNumber>
    </recommendedName>
</protein>
<dbReference type="STRING" id="1284197.S8ABF8"/>
<evidence type="ECO:0000256" key="3">
    <source>
        <dbReference type="ARBA" id="ARBA00006739"/>
    </source>
</evidence>
<dbReference type="GO" id="GO:0004581">
    <property type="term" value="F:dolichyl-phosphate beta-glucosyltransferase activity"/>
    <property type="evidence" value="ECO:0007669"/>
    <property type="project" value="UniProtKB-EC"/>
</dbReference>
<evidence type="ECO:0000256" key="13">
    <source>
        <dbReference type="SAM" id="Phobius"/>
    </source>
</evidence>
<evidence type="ECO:0000256" key="9">
    <source>
        <dbReference type="ARBA" id="ARBA00022968"/>
    </source>
</evidence>
<gene>
    <name evidence="15" type="ORF">H072_7813</name>
</gene>
<organism evidence="15 16">
    <name type="scientific">Dactylellina haptotyla (strain CBS 200.50)</name>
    <name type="common">Nematode-trapping fungus</name>
    <name type="synonym">Monacrosporium haptotylum</name>
    <dbReference type="NCBI Taxonomy" id="1284197"/>
    <lineage>
        <taxon>Eukaryota</taxon>
        <taxon>Fungi</taxon>
        <taxon>Dikarya</taxon>
        <taxon>Ascomycota</taxon>
        <taxon>Pezizomycotina</taxon>
        <taxon>Orbiliomycetes</taxon>
        <taxon>Orbiliales</taxon>
        <taxon>Orbiliaceae</taxon>
        <taxon>Dactylellina</taxon>
    </lineage>
</organism>
<dbReference type="InterPro" id="IPR035518">
    <property type="entry name" value="DPG_synthase"/>
</dbReference>
<dbReference type="GO" id="GO:0005789">
    <property type="term" value="C:endoplasmic reticulum membrane"/>
    <property type="evidence" value="ECO:0007669"/>
    <property type="project" value="UniProtKB-SubCell"/>
</dbReference>
<dbReference type="OrthoDB" id="3784at2759"/>
<dbReference type="SUPFAM" id="SSF53448">
    <property type="entry name" value="Nucleotide-diphospho-sugar transferases"/>
    <property type="match status" value="1"/>
</dbReference>
<keyword evidence="16" id="KW-1185">Reference proteome</keyword>
<keyword evidence="10 13" id="KW-1133">Transmembrane helix</keyword>
<name>S8ABF8_DACHA</name>
<dbReference type="AlphaFoldDB" id="S8ABF8"/>
<accession>S8ABF8</accession>
<dbReference type="InterPro" id="IPR001173">
    <property type="entry name" value="Glyco_trans_2-like"/>
</dbReference>
<evidence type="ECO:0000256" key="10">
    <source>
        <dbReference type="ARBA" id="ARBA00022989"/>
    </source>
</evidence>
<dbReference type="eggNOG" id="KOG2977">
    <property type="taxonomic scope" value="Eukaryota"/>
</dbReference>
<keyword evidence="9" id="KW-0735">Signal-anchor</keyword>
<evidence type="ECO:0000256" key="7">
    <source>
        <dbReference type="ARBA" id="ARBA00022692"/>
    </source>
</evidence>
<dbReference type="PANTHER" id="PTHR10859:SF91">
    <property type="entry name" value="DOLICHYL-PHOSPHATE BETA-GLUCOSYLTRANSFERASE"/>
    <property type="match status" value="1"/>
</dbReference>
<evidence type="ECO:0000256" key="8">
    <source>
        <dbReference type="ARBA" id="ARBA00022824"/>
    </source>
</evidence>
<reference evidence="15 16" key="1">
    <citation type="journal article" date="2013" name="PLoS Genet.">
        <title>Genomic mechanisms accounting for the adaptation to parasitism in nematode-trapping fungi.</title>
        <authorList>
            <person name="Meerupati T."/>
            <person name="Andersson K.M."/>
            <person name="Friman E."/>
            <person name="Kumar D."/>
            <person name="Tunlid A."/>
            <person name="Ahren D."/>
        </authorList>
    </citation>
    <scope>NUCLEOTIDE SEQUENCE [LARGE SCALE GENOMIC DNA]</scope>
    <source>
        <strain evidence="15 16">CBS 200.50</strain>
    </source>
</reference>
<keyword evidence="5" id="KW-0328">Glycosyltransferase</keyword>
<evidence type="ECO:0000259" key="14">
    <source>
        <dbReference type="Pfam" id="PF00535"/>
    </source>
</evidence>
<keyword evidence="8" id="KW-0256">Endoplasmic reticulum</keyword>
<dbReference type="HOGENOM" id="CLU_033536_9_1_1"/>
<keyword evidence="6" id="KW-0808">Transferase</keyword>
<comment type="subcellular location">
    <subcellularLocation>
        <location evidence="1">Endoplasmic reticulum membrane</location>
        <topology evidence="1">Single-pass membrane protein</topology>
    </subcellularLocation>
</comment>
<evidence type="ECO:0000256" key="4">
    <source>
        <dbReference type="ARBA" id="ARBA00012583"/>
    </source>
</evidence>
<feature type="domain" description="Glycosyltransferase 2-like" evidence="14">
    <location>
        <begin position="167"/>
        <end position="258"/>
    </location>
</feature>
<comment type="pathway">
    <text evidence="2">Protein modification; protein glycosylation.</text>
</comment>
<dbReference type="GO" id="GO:0006487">
    <property type="term" value="P:protein N-linked glycosylation"/>
    <property type="evidence" value="ECO:0007669"/>
    <property type="project" value="TreeGrafter"/>
</dbReference>
<evidence type="ECO:0000256" key="12">
    <source>
        <dbReference type="ARBA" id="ARBA00045097"/>
    </source>
</evidence>
<dbReference type="EC" id="2.4.1.117" evidence="4"/>
<sequence length="414" mass="45507">MTVPSAYLPPSLDFLGPAMDGIWEHLTPTVVAVTLAVVVVVDVGLLYLLLLLVTHTPRPETASEKTYITADAKGRVPSPAPLPDTLNENVEPEVYMSVVVPAYNEALRIEGMLDEAVDFLREEYPVQSAGGAAGIVATAGVKERKKANGHANGHVNGHVGGGDGEPTGWEILIVDDGSKDETTDVVVNWMTKRVAAGQMKPGDLRVVHLEKNRGKGGAVAHGMRHIRGKYAVFADADGATKFSDLRTLLARLKSIETTTPSPTDPSKKEYHGISVGSRAHMVNSSAVVERRWYRNLLMYAFHTFLHVIGIQKIKDTQCGFKLFTRDTARLVFWECHCEGWIFDIECLLIAEEEKVGVEEVAVTWHEVEGTKMSLIKDSLRMAWDLVVVRSAYIIGVYGGQRKAWRKGKKGVKRL</sequence>
<evidence type="ECO:0000313" key="15">
    <source>
        <dbReference type="EMBL" id="EPS38436.1"/>
    </source>
</evidence>
<comment type="similarity">
    <text evidence="3">Belongs to the glycosyltransferase 2 family.</text>
</comment>
<dbReference type="OMA" id="PQPLPCW"/>
<comment type="caution">
    <text evidence="15">The sequence shown here is derived from an EMBL/GenBank/DDBJ whole genome shotgun (WGS) entry which is preliminary data.</text>
</comment>
<proteinExistence type="inferred from homology"/>
<dbReference type="Pfam" id="PF00535">
    <property type="entry name" value="Glycos_transf_2"/>
    <property type="match status" value="1"/>
</dbReference>
<evidence type="ECO:0000256" key="5">
    <source>
        <dbReference type="ARBA" id="ARBA00022676"/>
    </source>
</evidence>
<evidence type="ECO:0000256" key="2">
    <source>
        <dbReference type="ARBA" id="ARBA00004922"/>
    </source>
</evidence>
<keyword evidence="11 13" id="KW-0472">Membrane</keyword>
<evidence type="ECO:0000256" key="1">
    <source>
        <dbReference type="ARBA" id="ARBA00004389"/>
    </source>
</evidence>
<dbReference type="Gene3D" id="3.90.550.10">
    <property type="entry name" value="Spore Coat Polysaccharide Biosynthesis Protein SpsA, Chain A"/>
    <property type="match status" value="1"/>
</dbReference>
<reference evidence="16" key="2">
    <citation type="submission" date="2013-04" db="EMBL/GenBank/DDBJ databases">
        <title>Genomic mechanisms accounting for the adaptation to parasitism in nematode-trapping fungi.</title>
        <authorList>
            <person name="Ahren D.G."/>
        </authorList>
    </citation>
    <scope>NUCLEOTIDE SEQUENCE [LARGE SCALE GENOMIC DNA]</scope>
    <source>
        <strain evidence="16">CBS 200.50</strain>
    </source>
</reference>
<evidence type="ECO:0000256" key="6">
    <source>
        <dbReference type="ARBA" id="ARBA00022679"/>
    </source>
</evidence>
<dbReference type="Proteomes" id="UP000015100">
    <property type="component" value="Unassembled WGS sequence"/>
</dbReference>
<evidence type="ECO:0000256" key="11">
    <source>
        <dbReference type="ARBA" id="ARBA00023136"/>
    </source>
</evidence>